<reference evidence="12" key="1">
    <citation type="journal article" date="2020" name="mSystems">
        <title>Genome- and Community-Level Interaction Insights into Carbon Utilization and Element Cycling Functions of Hydrothermarchaeota in Hydrothermal Sediment.</title>
        <authorList>
            <person name="Zhou Z."/>
            <person name="Liu Y."/>
            <person name="Xu W."/>
            <person name="Pan J."/>
            <person name="Luo Z.H."/>
            <person name="Li M."/>
        </authorList>
    </citation>
    <scope>NUCLEOTIDE SEQUENCE [LARGE SCALE GENOMIC DNA]</scope>
    <source>
        <strain evidence="12">SpSt-16</strain>
    </source>
</reference>
<dbReference type="InterPro" id="IPR002034">
    <property type="entry name" value="AIPM/Hcit_synth_CS"/>
</dbReference>
<dbReference type="SUPFAM" id="SSF51569">
    <property type="entry name" value="Aldolase"/>
    <property type="match status" value="1"/>
</dbReference>
<proteinExistence type="inferred from homology"/>
<evidence type="ECO:0000259" key="11">
    <source>
        <dbReference type="PROSITE" id="PS50991"/>
    </source>
</evidence>
<dbReference type="CDD" id="cd07940">
    <property type="entry name" value="DRE_TIM_IPMS"/>
    <property type="match status" value="1"/>
</dbReference>
<sequence length="360" mass="38674">MPGVDLSVGQKLEIALALDDLGVDSIEAGFPITSQGEFEAVKLISKNVTNAEVVGLARAVKEDIDRAIDADVDAVHTFIATSDIHMKYKLRMSPEQVVERAVAAVEYAKSHGVVVEFSAEDATRSKPEFLVRVFQSVVDAGADRLDIADTVGVAYPSYIAALVSYIKSNVKGSYVVSVHCHNDFGMAVANSVSAVEAGADQVHVTVLGVGERAGNAALEEVASSLRFLLGCEVGLRFEKIRRVAELVSKHFGVPILPNKAIVGQNAFAHESGIHVHGVLSHPLTYEPIDPSVVGAERLIVVGKHSGRHAVEYVMKQLGFEPKEDVVLRVLSRVKDLGDRGIKIDRQTLEKIVEEAAKGVL</sequence>
<keyword evidence="8" id="KW-0808">Transferase</keyword>
<dbReference type="Pfam" id="PF22617">
    <property type="entry name" value="HCS_D2"/>
    <property type="match status" value="1"/>
</dbReference>
<dbReference type="InterPro" id="IPR000891">
    <property type="entry name" value="PYR_CT"/>
</dbReference>
<evidence type="ECO:0000256" key="9">
    <source>
        <dbReference type="ARBA" id="ARBA00023304"/>
    </source>
</evidence>
<dbReference type="GO" id="GO:0009098">
    <property type="term" value="P:L-leucine biosynthetic process"/>
    <property type="evidence" value="ECO:0007669"/>
    <property type="project" value="UniProtKB-KW"/>
</dbReference>
<dbReference type="EMBL" id="DSGT01000012">
    <property type="protein sequence ID" value="HEW53390.1"/>
    <property type="molecule type" value="Genomic_DNA"/>
</dbReference>
<evidence type="ECO:0000256" key="2">
    <source>
        <dbReference type="ARBA" id="ARBA00004689"/>
    </source>
</evidence>
<dbReference type="FunFam" id="1.10.238.260:FF:000001">
    <property type="entry name" value="2-isopropylmalate synthase"/>
    <property type="match status" value="1"/>
</dbReference>
<name>A0A7C2V9M3_9CREN</name>
<dbReference type="InterPro" id="IPR011830">
    <property type="entry name" value="LEU1_arch"/>
</dbReference>
<evidence type="ECO:0000313" key="12">
    <source>
        <dbReference type="EMBL" id="HEW53390.1"/>
    </source>
</evidence>
<keyword evidence="6" id="KW-0432">Leucine biosynthesis</keyword>
<dbReference type="PROSITE" id="PS50991">
    <property type="entry name" value="PYR_CT"/>
    <property type="match status" value="1"/>
</dbReference>
<dbReference type="Gene3D" id="3.20.20.70">
    <property type="entry name" value="Aldolase class I"/>
    <property type="match status" value="1"/>
</dbReference>
<evidence type="ECO:0000256" key="10">
    <source>
        <dbReference type="ARBA" id="ARBA00030312"/>
    </source>
</evidence>
<comment type="subunit">
    <text evidence="4">Homodimer.</text>
</comment>
<protein>
    <recommendedName>
        <fullName evidence="5">2-isopropylmalate synthase</fullName>
        <ecNumber evidence="5">2.3.3.13</ecNumber>
    </recommendedName>
    <alternativeName>
        <fullName evidence="10">Alpha-isopropylmalate synthase</fullName>
    </alternativeName>
</protein>
<dbReference type="FunFam" id="3.20.20.70:FF:000010">
    <property type="entry name" value="2-isopropylmalate synthase"/>
    <property type="match status" value="1"/>
</dbReference>
<organism evidence="12">
    <name type="scientific">Ignisphaera aggregans</name>
    <dbReference type="NCBI Taxonomy" id="334771"/>
    <lineage>
        <taxon>Archaea</taxon>
        <taxon>Thermoproteota</taxon>
        <taxon>Thermoprotei</taxon>
        <taxon>Desulfurococcales</taxon>
        <taxon>Desulfurococcaceae</taxon>
        <taxon>Ignisphaera</taxon>
    </lineage>
</organism>
<dbReference type="InterPro" id="IPR050073">
    <property type="entry name" value="2-IPM_HCS-like"/>
</dbReference>
<dbReference type="PANTHER" id="PTHR10277">
    <property type="entry name" value="HOMOCITRATE SYNTHASE-RELATED"/>
    <property type="match status" value="1"/>
</dbReference>
<accession>A0A7C2V9M3</accession>
<evidence type="ECO:0000256" key="5">
    <source>
        <dbReference type="ARBA" id="ARBA00012973"/>
    </source>
</evidence>
<comment type="pathway">
    <text evidence="2">Amino-acid biosynthesis; L-leucine biosynthesis; L-leucine from 3-methyl-2-oxobutanoate: step 1/4.</text>
</comment>
<comment type="caution">
    <text evidence="12">The sequence shown here is derived from an EMBL/GenBank/DDBJ whole genome shotgun (WGS) entry which is preliminary data.</text>
</comment>
<dbReference type="InterPro" id="IPR013785">
    <property type="entry name" value="Aldolase_TIM"/>
</dbReference>
<comment type="similarity">
    <text evidence="3">Belongs to the alpha-IPM synthase/homocitrate synthase family.</text>
</comment>
<dbReference type="EC" id="2.3.3.13" evidence="5"/>
<dbReference type="Pfam" id="PF00682">
    <property type="entry name" value="HMGL-like"/>
    <property type="match status" value="1"/>
</dbReference>
<evidence type="ECO:0000256" key="4">
    <source>
        <dbReference type="ARBA" id="ARBA00011738"/>
    </source>
</evidence>
<comment type="cofactor">
    <cofactor evidence="1">
        <name>a divalent metal cation</name>
        <dbReference type="ChEBI" id="CHEBI:60240"/>
    </cofactor>
</comment>
<evidence type="ECO:0000256" key="7">
    <source>
        <dbReference type="ARBA" id="ARBA00022605"/>
    </source>
</evidence>
<dbReference type="PANTHER" id="PTHR10277:SF9">
    <property type="entry name" value="2-ISOPROPYLMALATE SYNTHASE 1, CHLOROPLASTIC-RELATED"/>
    <property type="match status" value="1"/>
</dbReference>
<evidence type="ECO:0000256" key="6">
    <source>
        <dbReference type="ARBA" id="ARBA00022430"/>
    </source>
</evidence>
<dbReference type="AlphaFoldDB" id="A0A7C2V9M3"/>
<dbReference type="Gene3D" id="1.10.238.260">
    <property type="match status" value="1"/>
</dbReference>
<gene>
    <name evidence="12" type="ORF">ENO77_04445</name>
</gene>
<feature type="domain" description="Pyruvate carboxyltransferase" evidence="11">
    <location>
        <begin position="1"/>
        <end position="241"/>
    </location>
</feature>
<evidence type="ECO:0000256" key="8">
    <source>
        <dbReference type="ARBA" id="ARBA00022679"/>
    </source>
</evidence>
<evidence type="ECO:0000256" key="3">
    <source>
        <dbReference type="ARBA" id="ARBA00006154"/>
    </source>
</evidence>
<dbReference type="InterPro" id="IPR054691">
    <property type="entry name" value="LeuA/HCS_post-cat"/>
</dbReference>
<dbReference type="GO" id="GO:0003852">
    <property type="term" value="F:2-isopropylmalate synthase activity"/>
    <property type="evidence" value="ECO:0007669"/>
    <property type="project" value="UniProtKB-EC"/>
</dbReference>
<evidence type="ECO:0000256" key="1">
    <source>
        <dbReference type="ARBA" id="ARBA00001968"/>
    </source>
</evidence>
<dbReference type="NCBIfam" id="TIGR02090">
    <property type="entry name" value="LEU1_arch"/>
    <property type="match status" value="1"/>
</dbReference>
<dbReference type="PROSITE" id="PS00816">
    <property type="entry name" value="AIPM_HOMOCIT_SYNTH_2"/>
    <property type="match status" value="1"/>
</dbReference>
<keyword evidence="7" id="KW-0028">Amino-acid biosynthesis</keyword>
<keyword evidence="9" id="KW-0100">Branched-chain amino acid biosynthesis</keyword>